<dbReference type="AlphaFoldDB" id="A0A133V2R3"/>
<feature type="compositionally biased region" description="Basic and acidic residues" evidence="1">
    <location>
        <begin position="12"/>
        <end position="26"/>
    </location>
</feature>
<dbReference type="Proteomes" id="UP000070341">
    <property type="component" value="Unassembled WGS sequence"/>
</dbReference>
<sequence>MPKAHSRQGEAQNREPKVNRPKFKDQGFSHFLPDWRFTMITSRHRHLPPDPFTGEESPVPFAFTGGGSKPDPGLPPRGRTRFSPCCHGFFQGKHHRSFRQL</sequence>
<evidence type="ECO:0000313" key="3">
    <source>
        <dbReference type="Proteomes" id="UP000070341"/>
    </source>
</evidence>
<feature type="region of interest" description="Disordered" evidence="1">
    <location>
        <begin position="1"/>
        <end position="26"/>
    </location>
</feature>
<name>A0A133V2R3_9EURY</name>
<gene>
    <name evidence="2" type="ORF">AKJ40_00940</name>
</gene>
<proteinExistence type="predicted"/>
<evidence type="ECO:0000256" key="1">
    <source>
        <dbReference type="SAM" id="MobiDB-lite"/>
    </source>
</evidence>
<dbReference type="EMBL" id="LHXU01000006">
    <property type="protein sequence ID" value="KXB00696.1"/>
    <property type="molecule type" value="Genomic_DNA"/>
</dbReference>
<protein>
    <submittedName>
        <fullName evidence="2">Uncharacterized protein</fullName>
    </submittedName>
</protein>
<evidence type="ECO:0000313" key="2">
    <source>
        <dbReference type="EMBL" id="KXB00696.1"/>
    </source>
</evidence>
<comment type="caution">
    <text evidence="2">The sequence shown here is derived from an EMBL/GenBank/DDBJ whole genome shotgun (WGS) entry which is preliminary data.</text>
</comment>
<reference evidence="2 3" key="1">
    <citation type="journal article" date="2016" name="Sci. Rep.">
        <title>Metabolic traits of an uncultured archaeal lineage -MSBL1- from brine pools of the Red Sea.</title>
        <authorList>
            <person name="Mwirichia R."/>
            <person name="Alam I."/>
            <person name="Rashid M."/>
            <person name="Vinu M."/>
            <person name="Ba-Alawi W."/>
            <person name="Anthony Kamau A."/>
            <person name="Kamanda Ngugi D."/>
            <person name="Goker M."/>
            <person name="Klenk H.P."/>
            <person name="Bajic V."/>
            <person name="Stingl U."/>
        </authorList>
    </citation>
    <scope>NUCLEOTIDE SEQUENCE [LARGE SCALE GENOMIC DNA]</scope>
    <source>
        <strain evidence="2">SCGC-AAA259M10</strain>
    </source>
</reference>
<organism evidence="2 3">
    <name type="scientific">candidate division MSBL1 archaeon SCGC-AAA259M10</name>
    <dbReference type="NCBI Taxonomy" id="1698270"/>
    <lineage>
        <taxon>Archaea</taxon>
        <taxon>Methanobacteriati</taxon>
        <taxon>Methanobacteriota</taxon>
        <taxon>candidate division MSBL1</taxon>
    </lineage>
</organism>
<accession>A0A133V2R3</accession>
<feature type="region of interest" description="Disordered" evidence="1">
    <location>
        <begin position="46"/>
        <end position="80"/>
    </location>
</feature>
<keyword evidence="3" id="KW-1185">Reference proteome</keyword>